<feature type="binding site" evidence="11">
    <location>
        <position position="160"/>
    </location>
    <ligand>
        <name>pyridoxal 5'-phosphate</name>
        <dbReference type="ChEBI" id="CHEBI:597326"/>
    </ligand>
</feature>
<dbReference type="InterPro" id="IPR010240">
    <property type="entry name" value="Cys_deSase_IscS"/>
</dbReference>
<feature type="binding site" evidence="11">
    <location>
        <begin position="208"/>
        <end position="210"/>
    </location>
    <ligand>
        <name>pyridoxal 5'-phosphate</name>
        <dbReference type="ChEBI" id="CHEBI:597326"/>
    </ligand>
</feature>
<accession>A0AAT9LB55</accession>
<evidence type="ECO:0000256" key="5">
    <source>
        <dbReference type="ARBA" id="ARBA00022714"/>
    </source>
</evidence>
<comment type="function">
    <text evidence="11">Master enzyme that delivers sulfur to a number of partners involved in Fe-S cluster assembly, tRNA modification or cofactor biosynthesis. Catalyzes the removal of elemental sulfur atoms from cysteine to produce alanine. Functions as a sulfur delivery protein for Fe-S cluster synthesis onto IscU, an Fe-S scaffold assembly protein, as well as other S acceptor proteins.</text>
</comment>
<keyword evidence="3 11" id="KW-0963">Cytoplasm</keyword>
<dbReference type="Pfam" id="PF00266">
    <property type="entry name" value="Aminotran_5"/>
    <property type="match status" value="1"/>
</dbReference>
<dbReference type="EMBL" id="CP062796">
    <property type="protein sequence ID" value="QUL98003.1"/>
    <property type="molecule type" value="Genomic_DNA"/>
</dbReference>
<dbReference type="PANTHER" id="PTHR11601:SF34">
    <property type="entry name" value="CYSTEINE DESULFURASE"/>
    <property type="match status" value="1"/>
</dbReference>
<evidence type="ECO:0000256" key="8">
    <source>
        <dbReference type="ARBA" id="ARBA00023004"/>
    </source>
</evidence>
<dbReference type="AlphaFoldDB" id="A0AAT9LB55"/>
<dbReference type="GO" id="GO:0051537">
    <property type="term" value="F:2 iron, 2 sulfur cluster binding"/>
    <property type="evidence" value="ECO:0007669"/>
    <property type="project" value="UniProtKB-UniRule"/>
</dbReference>
<feature type="binding site" description="via persulfide group" evidence="11">
    <location>
        <position position="334"/>
    </location>
    <ligand>
        <name>[2Fe-2S] cluster</name>
        <dbReference type="ChEBI" id="CHEBI:190135"/>
        <note>ligand shared with IscU</note>
    </ligand>
</feature>
<dbReference type="InterPro" id="IPR015424">
    <property type="entry name" value="PyrdxlP-dep_Trfase"/>
</dbReference>
<keyword evidence="8 11" id="KW-0408">Iron</keyword>
<evidence type="ECO:0000256" key="7">
    <source>
        <dbReference type="ARBA" id="ARBA00022898"/>
    </source>
</evidence>
<evidence type="ECO:0000256" key="9">
    <source>
        <dbReference type="ARBA" id="ARBA00023014"/>
    </source>
</evidence>
<dbReference type="HAMAP" id="MF_00331">
    <property type="entry name" value="Cys_desulf_IscS"/>
    <property type="match status" value="1"/>
</dbReference>
<gene>
    <name evidence="14" type="primary">nifS</name>
    <name evidence="11" type="synonym">iscS</name>
    <name evidence="14" type="ORF">IMF26_07995</name>
</gene>
<protein>
    <recommendedName>
        <fullName evidence="11">Cysteine desulfurase IscS</fullName>
        <ecNumber evidence="11">2.8.1.7</ecNumber>
    </recommendedName>
</protein>
<evidence type="ECO:0000256" key="11">
    <source>
        <dbReference type="HAMAP-Rule" id="MF_00331"/>
    </source>
</evidence>
<dbReference type="PROSITE" id="PS00595">
    <property type="entry name" value="AA_TRANSFER_CLASS_5"/>
    <property type="match status" value="1"/>
</dbReference>
<dbReference type="Gene3D" id="3.90.1150.10">
    <property type="entry name" value="Aspartate Aminotransferase, domain 1"/>
    <property type="match status" value="1"/>
</dbReference>
<dbReference type="InterPro" id="IPR016454">
    <property type="entry name" value="Cysteine_dSase"/>
</dbReference>
<dbReference type="InterPro" id="IPR015422">
    <property type="entry name" value="PyrdxlP-dep_Trfase_small"/>
</dbReference>
<keyword evidence="6 11" id="KW-0479">Metal-binding</keyword>
<evidence type="ECO:0000256" key="3">
    <source>
        <dbReference type="ARBA" id="ARBA00022490"/>
    </source>
</evidence>
<feature type="domain" description="Aminotransferase class V" evidence="13">
    <location>
        <begin position="13"/>
        <end position="375"/>
    </location>
</feature>
<comment type="subcellular location">
    <subcellularLocation>
        <location evidence="11">Cytoplasm</location>
    </subcellularLocation>
</comment>
<dbReference type="GO" id="GO:0044571">
    <property type="term" value="P:[2Fe-2S] cluster assembly"/>
    <property type="evidence" value="ECO:0007669"/>
    <property type="project" value="UniProtKB-UniRule"/>
</dbReference>
<comment type="pathway">
    <text evidence="11">Cofactor biosynthesis; iron-sulfur cluster biosynthesis.</text>
</comment>
<keyword evidence="9 11" id="KW-0411">Iron-sulfur</keyword>
<dbReference type="GO" id="GO:1990221">
    <property type="term" value="C:L-cysteine desulfurase complex"/>
    <property type="evidence" value="ECO:0007669"/>
    <property type="project" value="UniProtKB-ARBA"/>
</dbReference>
<dbReference type="EC" id="2.8.1.7" evidence="11"/>
<dbReference type="InterPro" id="IPR020578">
    <property type="entry name" value="Aminotrans_V_PyrdxlP_BS"/>
</dbReference>
<dbReference type="InterPro" id="IPR017772">
    <property type="entry name" value="Cys_deSase_NifS_bac/arc"/>
</dbReference>
<dbReference type="Gene3D" id="3.40.640.10">
    <property type="entry name" value="Type I PLP-dependent aspartate aminotransferase-like (Major domain)"/>
    <property type="match status" value="1"/>
</dbReference>
<comment type="cofactor">
    <cofactor evidence="1 11 12">
        <name>pyridoxal 5'-phosphate</name>
        <dbReference type="ChEBI" id="CHEBI:597326"/>
    </cofactor>
</comment>
<feature type="modified residue" description="N6-(pyridoxal phosphate)lysine" evidence="11">
    <location>
        <position position="211"/>
    </location>
</feature>
<evidence type="ECO:0000256" key="4">
    <source>
        <dbReference type="ARBA" id="ARBA00022679"/>
    </source>
</evidence>
<dbReference type="GO" id="GO:0006520">
    <property type="term" value="P:amino acid metabolic process"/>
    <property type="evidence" value="ECO:0007669"/>
    <property type="project" value="InterPro"/>
</dbReference>
<evidence type="ECO:0000256" key="6">
    <source>
        <dbReference type="ARBA" id="ARBA00022723"/>
    </source>
</evidence>
<evidence type="ECO:0000259" key="13">
    <source>
        <dbReference type="Pfam" id="PF00266"/>
    </source>
</evidence>
<dbReference type="GO" id="GO:0030170">
    <property type="term" value="F:pyridoxal phosphate binding"/>
    <property type="evidence" value="ECO:0007669"/>
    <property type="project" value="UniProtKB-UniRule"/>
</dbReference>
<reference evidence="14" key="1">
    <citation type="submission" date="2020-10" db="EMBL/GenBank/DDBJ databases">
        <authorList>
            <person name="Kadnikov V."/>
            <person name="Beletsky A.V."/>
            <person name="Mardanov A.V."/>
            <person name="Karnachuk O.V."/>
            <person name="Ravin N.V."/>
        </authorList>
    </citation>
    <scope>NUCLEOTIDE SEQUENCE</scope>
    <source>
        <strain evidence="14">Bu02</strain>
    </source>
</reference>
<dbReference type="NCBIfam" id="NF002806">
    <property type="entry name" value="PRK02948.1"/>
    <property type="match status" value="1"/>
</dbReference>
<evidence type="ECO:0000313" key="14">
    <source>
        <dbReference type="EMBL" id="QUL98003.1"/>
    </source>
</evidence>
<comment type="similarity">
    <text evidence="2 11">Belongs to the class-V pyridoxal-phosphate-dependent aminotransferase family. NifS/IscS subfamily.</text>
</comment>
<dbReference type="FunFam" id="3.40.640.10:FF:000003">
    <property type="entry name" value="Cysteine desulfurase IscS"/>
    <property type="match status" value="1"/>
</dbReference>
<organism evidence="14">
    <name type="scientific">Candidatus Fermentithermobacillus carboniphilus</name>
    <dbReference type="NCBI Taxonomy" id="3085328"/>
    <lineage>
        <taxon>Bacteria</taxon>
        <taxon>Bacillati</taxon>
        <taxon>Bacillota</taxon>
        <taxon>Candidatus Fermentithermobacillia</taxon>
        <taxon>Candidatus Fermentithermobacillales</taxon>
        <taxon>Candidatus Fermentithermobacillaceae</taxon>
        <taxon>Candidatus Fermentithermobacillus</taxon>
    </lineage>
</organism>
<evidence type="ECO:0000256" key="1">
    <source>
        <dbReference type="ARBA" id="ARBA00001933"/>
    </source>
</evidence>
<dbReference type="SUPFAM" id="SSF53383">
    <property type="entry name" value="PLP-dependent transferases"/>
    <property type="match status" value="1"/>
</dbReference>
<dbReference type="InterPro" id="IPR000192">
    <property type="entry name" value="Aminotrans_V_dom"/>
</dbReference>
<feature type="binding site" evidence="11">
    <location>
        <position position="246"/>
    </location>
    <ligand>
        <name>pyridoxal 5'-phosphate</name>
        <dbReference type="ChEBI" id="CHEBI:597326"/>
    </ligand>
</feature>
<comment type="catalytic activity">
    <reaction evidence="10 11">
        <text>(sulfur carrier)-H + L-cysteine = (sulfur carrier)-SH + L-alanine</text>
        <dbReference type="Rhea" id="RHEA:43892"/>
        <dbReference type="Rhea" id="RHEA-COMP:14737"/>
        <dbReference type="Rhea" id="RHEA-COMP:14739"/>
        <dbReference type="ChEBI" id="CHEBI:29917"/>
        <dbReference type="ChEBI" id="CHEBI:35235"/>
        <dbReference type="ChEBI" id="CHEBI:57972"/>
        <dbReference type="ChEBI" id="CHEBI:64428"/>
        <dbReference type="EC" id="2.8.1.7"/>
    </reaction>
</comment>
<proteinExistence type="inferred from homology"/>
<sequence>MSTETRKTPERHIYLDHSATTPVRPEVLAAMLPYFGDKFGNASSVHRWGREARMAVEEAREKVASLIKADPREIIFTSGGTESDNLALRGVAWAYRSRGNHIITSAIEHHAVLHTCESLEKEGFRVTYLPCDRYGMIDPEEVKRAITKDTILISIMHGQNEVGTIEPIGEIGKLAKEHGIIFHSDAVQSAGKVPIDVNAMNVDLLTVSSHKIYGPKGVGALYVRKGTRLVPQATGGAHERGMRAGTENVPGIVGFGEACRLAEKELPEESKRLSALRDRLIRGILDKIPDSILNGHPTERLPHNVNVSIKYVEGESMLLNLDLLGVGASSGSACTSGSLEPSHVLLAMGVPHEVAHGSLRMTLGKSNTEADIDYVLEVLPPIVERLREMSVFGRGQKSKS</sequence>
<name>A0AAT9LB55_9FIRM</name>
<evidence type="ECO:0000256" key="2">
    <source>
        <dbReference type="ARBA" id="ARBA00006490"/>
    </source>
</evidence>
<dbReference type="Gene3D" id="1.10.260.50">
    <property type="match status" value="1"/>
</dbReference>
<dbReference type="KEGG" id="fcz:IMF26_07995"/>
<dbReference type="PIRSF" id="PIRSF005572">
    <property type="entry name" value="NifS"/>
    <property type="match status" value="1"/>
</dbReference>
<dbReference type="GO" id="GO:0031071">
    <property type="term" value="F:cysteine desulfurase activity"/>
    <property type="evidence" value="ECO:0007669"/>
    <property type="project" value="UniProtKB-UniRule"/>
</dbReference>
<dbReference type="InterPro" id="IPR015421">
    <property type="entry name" value="PyrdxlP-dep_Trfase_major"/>
</dbReference>
<reference evidence="14" key="2">
    <citation type="journal article" date="2023" name="Biology">
        <title>Prokaryotic Life Associated with Coal-Fire Gas Vents Revealed by Metagenomics.</title>
        <authorList>
            <person name="Kadnikov V.V."/>
            <person name="Mardanov A.V."/>
            <person name="Beletsky A.V."/>
            <person name="Karnachuk O.V."/>
            <person name="Ravin N.V."/>
        </authorList>
    </citation>
    <scope>NUCLEOTIDE SEQUENCE</scope>
    <source>
        <strain evidence="14">Bu02</strain>
    </source>
</reference>
<feature type="binding site" evidence="11">
    <location>
        <begin position="80"/>
        <end position="81"/>
    </location>
    <ligand>
        <name>pyridoxal 5'-phosphate</name>
        <dbReference type="ChEBI" id="CHEBI:597326"/>
    </ligand>
</feature>
<dbReference type="GO" id="GO:0046872">
    <property type="term" value="F:metal ion binding"/>
    <property type="evidence" value="ECO:0007669"/>
    <property type="project" value="UniProtKB-KW"/>
</dbReference>
<feature type="binding site" evidence="11">
    <location>
        <position position="188"/>
    </location>
    <ligand>
        <name>pyridoxal 5'-phosphate</name>
        <dbReference type="ChEBI" id="CHEBI:597326"/>
    </ligand>
</feature>
<keyword evidence="5 11" id="KW-0001">2Fe-2S</keyword>
<evidence type="ECO:0000256" key="10">
    <source>
        <dbReference type="ARBA" id="ARBA00050776"/>
    </source>
</evidence>
<feature type="active site" description="Cysteine persulfide intermediate" evidence="11">
    <location>
        <position position="334"/>
    </location>
</feature>
<keyword evidence="4 11" id="KW-0808">Transferase</keyword>
<evidence type="ECO:0000256" key="12">
    <source>
        <dbReference type="RuleBase" id="RU004504"/>
    </source>
</evidence>
<keyword evidence="7 11" id="KW-0663">Pyridoxal phosphate</keyword>
<dbReference type="PANTHER" id="PTHR11601">
    <property type="entry name" value="CYSTEINE DESULFURYLASE FAMILY MEMBER"/>
    <property type="match status" value="1"/>
</dbReference>
<comment type="subunit">
    <text evidence="11">Homodimer. Forms a heterotetramer with IscU, interacts with other sulfur acceptors.</text>
</comment>
<dbReference type="NCBIfam" id="TIGR03402">
    <property type="entry name" value="FeS_nifS"/>
    <property type="match status" value="1"/>
</dbReference>